<dbReference type="Pfam" id="PF04977">
    <property type="entry name" value="DivIC"/>
    <property type="match status" value="1"/>
</dbReference>
<dbReference type="PANTHER" id="PTHR40027:SF1">
    <property type="entry name" value="CELL DIVISION PROTEIN DIVIC"/>
    <property type="match status" value="1"/>
</dbReference>
<dbReference type="AlphaFoldDB" id="A0A2S2JLQ5"/>
<dbReference type="PANTHER" id="PTHR40027">
    <property type="entry name" value="CELL DIVISION PROTEIN DIVIC"/>
    <property type="match status" value="1"/>
</dbReference>
<accession>A0A2S2JLQ5</accession>
<dbReference type="InterPro" id="IPR007060">
    <property type="entry name" value="FtsL/DivIC"/>
</dbReference>
<reference evidence="2" key="1">
    <citation type="submission" date="2018-08" db="EMBL/GenBank/DDBJ databases">
        <title>Comparative genomics of wild bee and flower associated Lactobacillus reveals potential adaptation to the bee host.</title>
        <authorList>
            <person name="Vuong H.Q."/>
            <person name="Mcfrederick Q.S."/>
        </authorList>
    </citation>
    <scope>NUCLEOTIDE SEQUENCE</scope>
    <source>
        <strain evidence="2">HV_63</strain>
    </source>
</reference>
<evidence type="ECO:0000313" key="2">
    <source>
        <dbReference type="EMBL" id="TPR42998.1"/>
    </source>
</evidence>
<dbReference type="OrthoDB" id="2151746at2"/>
<comment type="caution">
    <text evidence="2">The sequence shown here is derived from an EMBL/GenBank/DDBJ whole genome shotgun (WGS) entry which is preliminary data.</text>
</comment>
<dbReference type="EMBL" id="QUBG01000008">
    <property type="protein sequence ID" value="TPR42998.1"/>
    <property type="molecule type" value="Genomic_DNA"/>
</dbReference>
<evidence type="ECO:0000256" key="1">
    <source>
        <dbReference type="SAM" id="Phobius"/>
    </source>
</evidence>
<dbReference type="Proteomes" id="UP000784700">
    <property type="component" value="Unassembled WGS sequence"/>
</dbReference>
<dbReference type="GeneID" id="58108856"/>
<dbReference type="GO" id="GO:0051301">
    <property type="term" value="P:cell division"/>
    <property type="evidence" value="ECO:0007669"/>
    <property type="project" value="InterPro"/>
</dbReference>
<keyword evidence="1" id="KW-0812">Transmembrane</keyword>
<sequence>MSNKVRHLNNDYEKLKISRHQRILRTRKKRAFILILIFLVVALVLVYQIITTKNESSRVENKTNNTQVVLQNNKDNNKKLKQNVKQLYNNDYLEKLIRQKYYYSKPGETVYGLPGDVSKDVTQN</sequence>
<dbReference type="InterPro" id="IPR039076">
    <property type="entry name" value="DivIC"/>
</dbReference>
<gene>
    <name evidence="2" type="ORF">DY130_06545</name>
</gene>
<keyword evidence="1" id="KW-1133">Transmembrane helix</keyword>
<organism evidence="2 3">
    <name type="scientific">Apilactobacillus micheneri</name>
    <dbReference type="NCBI Taxonomy" id="1899430"/>
    <lineage>
        <taxon>Bacteria</taxon>
        <taxon>Bacillati</taxon>
        <taxon>Bacillota</taxon>
        <taxon>Bacilli</taxon>
        <taxon>Lactobacillales</taxon>
        <taxon>Lactobacillaceae</taxon>
        <taxon>Apilactobacillus</taxon>
    </lineage>
</organism>
<proteinExistence type="predicted"/>
<evidence type="ECO:0000313" key="3">
    <source>
        <dbReference type="Proteomes" id="UP000784700"/>
    </source>
</evidence>
<protein>
    <submittedName>
        <fullName evidence="2">Septum formation initiator family protein</fullName>
    </submittedName>
</protein>
<name>A0A2S2JLQ5_9LACO</name>
<feature type="transmembrane region" description="Helical" evidence="1">
    <location>
        <begin position="31"/>
        <end position="50"/>
    </location>
</feature>
<dbReference type="RefSeq" id="WP_108982961.1">
    <property type="nucleotide sequence ID" value="NZ_BAABXB010000053.1"/>
</dbReference>
<keyword evidence="1" id="KW-0472">Membrane</keyword>